<evidence type="ECO:0000256" key="4">
    <source>
        <dbReference type="ARBA" id="ARBA00022833"/>
    </source>
</evidence>
<dbReference type="GO" id="GO:0005634">
    <property type="term" value="C:nucleus"/>
    <property type="evidence" value="ECO:0007669"/>
    <property type="project" value="UniProtKB-SubCell"/>
</dbReference>
<dbReference type="EMBL" id="JAMSHJ010000006">
    <property type="protein sequence ID" value="KAI5394712.1"/>
    <property type="molecule type" value="Genomic_DNA"/>
</dbReference>
<name>A0A9D4W449_PEA</name>
<keyword evidence="4" id="KW-0862">Zinc</keyword>
<evidence type="ECO:0000256" key="2">
    <source>
        <dbReference type="ARBA" id="ARBA00022723"/>
    </source>
</evidence>
<dbReference type="GO" id="GO:0008270">
    <property type="term" value="F:zinc ion binding"/>
    <property type="evidence" value="ECO:0007669"/>
    <property type="project" value="UniProtKB-KW"/>
</dbReference>
<proteinExistence type="predicted"/>
<feature type="non-terminal residue" evidence="8">
    <location>
        <position position="270"/>
    </location>
</feature>
<dbReference type="InterPro" id="IPR013087">
    <property type="entry name" value="Znf_C2H2_type"/>
</dbReference>
<comment type="subcellular location">
    <subcellularLocation>
        <location evidence="1">Nucleus</location>
    </subcellularLocation>
</comment>
<keyword evidence="2" id="KW-0479">Metal-binding</keyword>
<sequence>KYLTSTFFTFYVIICSIIHNNAMIPNLNLEAENSLDVSSQVGSNFYFQETTSYDVTKDSATTSCLTNLPDSESLDLTLTFDPIDEDFKETSDTNSEIVGDDQADNTTASALPVHRVFSCNYCKRKFFSSQALGGHQNAHKRERSMAKRAMRMGMFTQRYTSLASLPLHGSSSFDSLGIQTHAAMHNNHVRSLSSMRANDIRATAKLENEYFGAAPMFMHNYDAGVFWPGSFRQIDQSVHAHNSNLNTGFVVATEPPQEISNVSPDLTLRL</sequence>
<comment type="caution">
    <text evidence="8">The sequence shown here is derived from an EMBL/GenBank/DDBJ whole genome shotgun (WGS) entry which is preliminary data.</text>
</comment>
<gene>
    <name evidence="8" type="ORF">KIW84_061368</name>
</gene>
<dbReference type="GO" id="GO:0009788">
    <property type="term" value="P:negative regulation of abscisic acid-activated signaling pathway"/>
    <property type="evidence" value="ECO:0007669"/>
    <property type="project" value="InterPro"/>
</dbReference>
<dbReference type="PANTHER" id="PTHR47287">
    <property type="entry name" value="C2H2 AND C2HC ZINC FINGERS SUPERFAMILY PROTEIN"/>
    <property type="match status" value="1"/>
</dbReference>
<accession>A0A9D4W449</accession>
<evidence type="ECO:0000313" key="9">
    <source>
        <dbReference type="Proteomes" id="UP001058974"/>
    </source>
</evidence>
<dbReference type="AlphaFoldDB" id="A0A9D4W449"/>
<evidence type="ECO:0000313" key="8">
    <source>
        <dbReference type="EMBL" id="KAI5394712.1"/>
    </source>
</evidence>
<dbReference type="Gramene" id="Psat06G0136800-T1">
    <property type="protein sequence ID" value="KAI5394712.1"/>
    <property type="gene ID" value="KIW84_061368"/>
</dbReference>
<feature type="domain" description="C2H2-type" evidence="7">
    <location>
        <begin position="117"/>
        <end position="144"/>
    </location>
</feature>
<organism evidence="8 9">
    <name type="scientific">Pisum sativum</name>
    <name type="common">Garden pea</name>
    <name type="synonym">Lathyrus oleraceus</name>
    <dbReference type="NCBI Taxonomy" id="3888"/>
    <lineage>
        <taxon>Eukaryota</taxon>
        <taxon>Viridiplantae</taxon>
        <taxon>Streptophyta</taxon>
        <taxon>Embryophyta</taxon>
        <taxon>Tracheophyta</taxon>
        <taxon>Spermatophyta</taxon>
        <taxon>Magnoliopsida</taxon>
        <taxon>eudicotyledons</taxon>
        <taxon>Gunneridae</taxon>
        <taxon>Pentapetalae</taxon>
        <taxon>rosids</taxon>
        <taxon>fabids</taxon>
        <taxon>Fabales</taxon>
        <taxon>Fabaceae</taxon>
        <taxon>Papilionoideae</taxon>
        <taxon>50 kb inversion clade</taxon>
        <taxon>NPAAA clade</taxon>
        <taxon>Hologalegina</taxon>
        <taxon>IRL clade</taxon>
        <taxon>Fabeae</taxon>
        <taxon>Lathyrus</taxon>
    </lineage>
</organism>
<reference evidence="8 9" key="1">
    <citation type="journal article" date="2022" name="Nat. Genet.">
        <title>Improved pea reference genome and pan-genome highlight genomic features and evolutionary characteristics.</title>
        <authorList>
            <person name="Yang T."/>
            <person name="Liu R."/>
            <person name="Luo Y."/>
            <person name="Hu S."/>
            <person name="Wang D."/>
            <person name="Wang C."/>
            <person name="Pandey M.K."/>
            <person name="Ge S."/>
            <person name="Xu Q."/>
            <person name="Li N."/>
            <person name="Li G."/>
            <person name="Huang Y."/>
            <person name="Saxena R.K."/>
            <person name="Ji Y."/>
            <person name="Li M."/>
            <person name="Yan X."/>
            <person name="He Y."/>
            <person name="Liu Y."/>
            <person name="Wang X."/>
            <person name="Xiang C."/>
            <person name="Varshney R.K."/>
            <person name="Ding H."/>
            <person name="Gao S."/>
            <person name="Zong X."/>
        </authorList>
    </citation>
    <scope>NUCLEOTIDE SEQUENCE [LARGE SCALE GENOMIC DNA]</scope>
    <source>
        <strain evidence="8 9">cv. Zhongwan 6</strain>
    </source>
</reference>
<dbReference type="Proteomes" id="UP001058974">
    <property type="component" value="Chromosome 6"/>
</dbReference>
<dbReference type="PANTHER" id="PTHR47287:SF18">
    <property type="entry name" value="TRANSCRIPTION FACTOR C2H2 FAMILY"/>
    <property type="match status" value="1"/>
</dbReference>
<dbReference type="PROSITE" id="PS00028">
    <property type="entry name" value="ZINC_FINGER_C2H2_1"/>
    <property type="match status" value="1"/>
</dbReference>
<dbReference type="InterPro" id="IPR036236">
    <property type="entry name" value="Znf_C2H2_sf"/>
</dbReference>
<dbReference type="Gene3D" id="3.30.160.60">
    <property type="entry name" value="Classic Zinc Finger"/>
    <property type="match status" value="1"/>
</dbReference>
<keyword evidence="9" id="KW-1185">Reference proteome</keyword>
<protein>
    <recommendedName>
        <fullName evidence="7">C2H2-type domain-containing protein</fullName>
    </recommendedName>
</protein>
<dbReference type="SUPFAM" id="SSF57667">
    <property type="entry name" value="beta-beta-alpha zinc fingers"/>
    <property type="match status" value="1"/>
</dbReference>
<evidence type="ECO:0000256" key="5">
    <source>
        <dbReference type="ARBA" id="ARBA00023242"/>
    </source>
</evidence>
<dbReference type="PROSITE" id="PS50157">
    <property type="entry name" value="ZINC_FINGER_C2H2_2"/>
    <property type="match status" value="1"/>
</dbReference>
<keyword evidence="5" id="KW-0539">Nucleus</keyword>
<evidence type="ECO:0000259" key="7">
    <source>
        <dbReference type="PROSITE" id="PS50157"/>
    </source>
</evidence>
<evidence type="ECO:0000256" key="3">
    <source>
        <dbReference type="ARBA" id="ARBA00022771"/>
    </source>
</evidence>
<dbReference type="InterPro" id="IPR044246">
    <property type="entry name" value="ZFP3-like"/>
</dbReference>
<keyword evidence="3 6" id="KW-0863">Zinc-finger</keyword>
<evidence type="ECO:0000256" key="1">
    <source>
        <dbReference type="ARBA" id="ARBA00004123"/>
    </source>
</evidence>
<evidence type="ECO:0000256" key="6">
    <source>
        <dbReference type="PROSITE-ProRule" id="PRU00042"/>
    </source>
</evidence>